<dbReference type="AlphaFoldDB" id="B3QXV9"/>
<dbReference type="Pfam" id="PF01926">
    <property type="entry name" value="MMR_HSR1"/>
    <property type="match status" value="1"/>
</dbReference>
<dbReference type="GO" id="GO:0002098">
    <property type="term" value="P:tRNA wobble uridine modification"/>
    <property type="evidence" value="ECO:0007669"/>
    <property type="project" value="TreeGrafter"/>
</dbReference>
<dbReference type="CDD" id="cd11383">
    <property type="entry name" value="YfjP"/>
    <property type="match status" value="1"/>
</dbReference>
<evidence type="ECO:0000259" key="2">
    <source>
        <dbReference type="Pfam" id="PF01926"/>
    </source>
</evidence>
<dbReference type="GO" id="GO:0005829">
    <property type="term" value="C:cytosol"/>
    <property type="evidence" value="ECO:0007669"/>
    <property type="project" value="TreeGrafter"/>
</dbReference>
<dbReference type="HOGENOM" id="CLU_720992_0_0_10"/>
<dbReference type="eggNOG" id="COG3596">
    <property type="taxonomic scope" value="Bacteria"/>
</dbReference>
<dbReference type="GO" id="GO:0030488">
    <property type="term" value="P:tRNA methylation"/>
    <property type="evidence" value="ECO:0007669"/>
    <property type="project" value="TreeGrafter"/>
</dbReference>
<feature type="domain" description="G" evidence="2">
    <location>
        <begin position="61"/>
        <end position="178"/>
    </location>
</feature>
<dbReference type="SUPFAM" id="SSF52540">
    <property type="entry name" value="P-loop containing nucleoside triphosphate hydrolases"/>
    <property type="match status" value="1"/>
</dbReference>
<feature type="coiled-coil region" evidence="1">
    <location>
        <begin position="257"/>
        <end position="323"/>
    </location>
</feature>
<sequence>MLASVTCIKTHKILSEKGMKANKSSYTSLFSTLEKHGLIIAPEYKTKIEERLNQVRNYEPKVGVFGKTGVGKSSLCNALFGQDICEISDIKACTRKPQEILLSIGGRGLKLLDVPGVGESSERDKEYEELYEKLLPELDLIFWVFKADDRAGSSDERFYKRLIRPYVDAGKPFLAVINQVDKIEPFREWNEEERRPGAKQSANIDEKRKHIAGFFDLPLNKVLPISANEKYNLDKLVDSIIHALPKEQKFIMLEKIHKAEEENYVKLKAEAEKAQAEAEKAKDEAKRAKIKAEEEQARFRYEKMKAEAEKVRAEAERAKIETIISQFARREAEASWLEIAAEVVSETLGAALETGKAALEAGKSALEAGFNAVKNNKWMPWNW</sequence>
<dbReference type="Gene3D" id="3.40.50.300">
    <property type="entry name" value="P-loop containing nucleotide triphosphate hydrolases"/>
    <property type="match status" value="1"/>
</dbReference>
<dbReference type="InterPro" id="IPR027417">
    <property type="entry name" value="P-loop_NTPase"/>
</dbReference>
<dbReference type="GO" id="GO:0005525">
    <property type="term" value="F:GTP binding"/>
    <property type="evidence" value="ECO:0007669"/>
    <property type="project" value="InterPro"/>
</dbReference>
<organism evidence="3 4">
    <name type="scientific">Chloroherpeton thalassium (strain ATCC 35110 / GB-78)</name>
    <dbReference type="NCBI Taxonomy" id="517418"/>
    <lineage>
        <taxon>Bacteria</taxon>
        <taxon>Pseudomonadati</taxon>
        <taxon>Chlorobiota</taxon>
        <taxon>Chlorobiia</taxon>
        <taxon>Chlorobiales</taxon>
        <taxon>Chloroherpetonaceae</taxon>
        <taxon>Chloroherpeton</taxon>
    </lineage>
</organism>
<accession>B3QXV9</accession>
<evidence type="ECO:0000256" key="1">
    <source>
        <dbReference type="SAM" id="Coils"/>
    </source>
</evidence>
<dbReference type="Proteomes" id="UP000001208">
    <property type="component" value="Chromosome"/>
</dbReference>
<dbReference type="PANTHER" id="PTHR42714:SF2">
    <property type="entry name" value="TRNA MODIFICATION GTPASE GTPBP3, MITOCHONDRIAL"/>
    <property type="match status" value="1"/>
</dbReference>
<dbReference type="KEGG" id="cts:Ctha_1023"/>
<protein>
    <submittedName>
        <fullName evidence="3">Small GTP-binding protein</fullName>
    </submittedName>
</protein>
<dbReference type="InterPro" id="IPR006073">
    <property type="entry name" value="GTP-bd"/>
</dbReference>
<dbReference type="PANTHER" id="PTHR42714">
    <property type="entry name" value="TRNA MODIFICATION GTPASE GTPBP3"/>
    <property type="match status" value="1"/>
</dbReference>
<dbReference type="EMBL" id="CP001100">
    <property type="protein sequence ID" value="ACF13487.1"/>
    <property type="molecule type" value="Genomic_DNA"/>
</dbReference>
<evidence type="ECO:0000313" key="4">
    <source>
        <dbReference type="Proteomes" id="UP000001208"/>
    </source>
</evidence>
<reference evidence="3 4" key="1">
    <citation type="submission" date="2008-06" db="EMBL/GenBank/DDBJ databases">
        <title>Complete sequence of Chloroherpeton thalassium ATCC 35110.</title>
        <authorList>
            <consortium name="US DOE Joint Genome Institute"/>
            <person name="Lucas S."/>
            <person name="Copeland A."/>
            <person name="Lapidus A."/>
            <person name="Glavina del Rio T."/>
            <person name="Dalin E."/>
            <person name="Tice H."/>
            <person name="Bruce D."/>
            <person name="Goodwin L."/>
            <person name="Pitluck S."/>
            <person name="Schmutz J."/>
            <person name="Larimer F."/>
            <person name="Land M."/>
            <person name="Hauser L."/>
            <person name="Kyrpides N."/>
            <person name="Mikhailova N."/>
            <person name="Liu Z."/>
            <person name="Li T."/>
            <person name="Zhao F."/>
            <person name="Overmann J."/>
            <person name="Bryant D.A."/>
            <person name="Richardson P."/>
        </authorList>
    </citation>
    <scope>NUCLEOTIDE SEQUENCE [LARGE SCALE GENOMIC DNA]</scope>
    <source>
        <strain evidence="4">ATCC 35110 / GB-78</strain>
    </source>
</reference>
<keyword evidence="4" id="KW-1185">Reference proteome</keyword>
<evidence type="ECO:0000313" key="3">
    <source>
        <dbReference type="EMBL" id="ACF13487.1"/>
    </source>
</evidence>
<proteinExistence type="predicted"/>
<gene>
    <name evidence="3" type="ordered locus">Ctha_1023</name>
</gene>
<keyword evidence="1" id="KW-0175">Coiled coil</keyword>
<name>B3QXV9_CHLT3</name>
<dbReference type="STRING" id="517418.Ctha_1023"/>